<gene>
    <name evidence="9 11" type="primary">coaD</name>
    <name evidence="11" type="ORF">IAB36_07835</name>
</gene>
<feature type="binding site" evidence="9">
    <location>
        <position position="17"/>
    </location>
    <ligand>
        <name>ATP</name>
        <dbReference type="ChEBI" id="CHEBI:30616"/>
    </ligand>
</feature>
<dbReference type="InterPro" id="IPR004821">
    <property type="entry name" value="Cyt_trans-like"/>
</dbReference>
<reference evidence="11" key="2">
    <citation type="journal article" date="2021" name="PeerJ">
        <title>Extensive microbial diversity within the chicken gut microbiome revealed by metagenomics and culture.</title>
        <authorList>
            <person name="Gilroy R."/>
            <person name="Ravi A."/>
            <person name="Getino M."/>
            <person name="Pursley I."/>
            <person name="Horton D.L."/>
            <person name="Alikhan N.F."/>
            <person name="Baker D."/>
            <person name="Gharbi K."/>
            <person name="Hall N."/>
            <person name="Watson M."/>
            <person name="Adriaenssens E.M."/>
            <person name="Foster-Nyarko E."/>
            <person name="Jarju S."/>
            <person name="Secka A."/>
            <person name="Antonio M."/>
            <person name="Oren A."/>
            <person name="Chaudhuri R.R."/>
            <person name="La Ragione R."/>
            <person name="Hildebrand F."/>
            <person name="Pallen M.J."/>
        </authorList>
    </citation>
    <scope>NUCLEOTIDE SEQUENCE</scope>
    <source>
        <strain evidence="11">CHK184-25365</strain>
    </source>
</reference>
<dbReference type="PANTHER" id="PTHR21342:SF1">
    <property type="entry name" value="PHOSPHOPANTETHEINE ADENYLYLTRANSFERASE"/>
    <property type="match status" value="1"/>
</dbReference>
<dbReference type="PRINTS" id="PR01020">
    <property type="entry name" value="LPSBIOSNTHSS"/>
</dbReference>
<feature type="binding site" evidence="9">
    <location>
        <position position="74"/>
    </location>
    <ligand>
        <name>substrate</name>
    </ligand>
</feature>
<keyword evidence="2 9" id="KW-0808">Transferase</keyword>
<dbReference type="EMBL" id="DVGY01000182">
    <property type="protein sequence ID" value="HIR41721.1"/>
    <property type="molecule type" value="Genomic_DNA"/>
</dbReference>
<dbReference type="GO" id="GO:0015937">
    <property type="term" value="P:coenzyme A biosynthetic process"/>
    <property type="evidence" value="ECO:0007669"/>
    <property type="project" value="UniProtKB-UniRule"/>
</dbReference>
<dbReference type="GO" id="GO:0004595">
    <property type="term" value="F:pantetheine-phosphate adenylyltransferase activity"/>
    <property type="evidence" value="ECO:0007669"/>
    <property type="project" value="UniProtKB-UniRule"/>
</dbReference>
<comment type="pathway">
    <text evidence="9">Cofactor biosynthesis; coenzyme A biosynthesis; CoA from (R)-pantothenate: step 4/5.</text>
</comment>
<evidence type="ECO:0000256" key="2">
    <source>
        <dbReference type="ARBA" id="ARBA00022679"/>
    </source>
</evidence>
<dbReference type="GO" id="GO:0005524">
    <property type="term" value="F:ATP binding"/>
    <property type="evidence" value="ECO:0007669"/>
    <property type="project" value="UniProtKB-KW"/>
</dbReference>
<keyword evidence="7 9" id="KW-0173">Coenzyme A biosynthesis</keyword>
<name>A0A9D1AL30_9FIRM</name>
<dbReference type="GO" id="GO:0005737">
    <property type="term" value="C:cytoplasm"/>
    <property type="evidence" value="ECO:0007669"/>
    <property type="project" value="UniProtKB-SubCell"/>
</dbReference>
<evidence type="ECO:0000256" key="4">
    <source>
        <dbReference type="ARBA" id="ARBA00022741"/>
    </source>
</evidence>
<evidence type="ECO:0000313" key="11">
    <source>
        <dbReference type="EMBL" id="HIR41721.1"/>
    </source>
</evidence>
<dbReference type="CDD" id="cd02163">
    <property type="entry name" value="PPAT"/>
    <property type="match status" value="1"/>
</dbReference>
<proteinExistence type="inferred from homology"/>
<comment type="function">
    <text evidence="9">Reversibly transfers an adenylyl group from ATP to 4'-phosphopantetheine, yielding dephospho-CoA (dPCoA) and pyrophosphate.</text>
</comment>
<dbReference type="Pfam" id="PF01467">
    <property type="entry name" value="CTP_transf_like"/>
    <property type="match status" value="1"/>
</dbReference>
<reference evidence="11" key="1">
    <citation type="submission" date="2020-10" db="EMBL/GenBank/DDBJ databases">
        <authorList>
            <person name="Gilroy R."/>
        </authorList>
    </citation>
    <scope>NUCLEOTIDE SEQUENCE</scope>
    <source>
        <strain evidence="11">CHK184-25365</strain>
    </source>
</reference>
<dbReference type="Proteomes" id="UP000886749">
    <property type="component" value="Unassembled WGS sequence"/>
</dbReference>
<dbReference type="SUPFAM" id="SSF52374">
    <property type="entry name" value="Nucleotidylyl transferase"/>
    <property type="match status" value="1"/>
</dbReference>
<evidence type="ECO:0000256" key="5">
    <source>
        <dbReference type="ARBA" id="ARBA00022840"/>
    </source>
</evidence>
<dbReference type="InterPro" id="IPR014729">
    <property type="entry name" value="Rossmann-like_a/b/a_fold"/>
</dbReference>
<dbReference type="HAMAP" id="MF_00151">
    <property type="entry name" value="PPAT_bact"/>
    <property type="match status" value="1"/>
</dbReference>
<feature type="binding site" evidence="9">
    <location>
        <begin position="89"/>
        <end position="91"/>
    </location>
    <ligand>
        <name>ATP</name>
        <dbReference type="ChEBI" id="CHEBI:30616"/>
    </ligand>
</feature>
<dbReference type="EC" id="2.7.7.3" evidence="9"/>
<keyword evidence="5 9" id="KW-0067">ATP-binding</keyword>
<evidence type="ECO:0000256" key="3">
    <source>
        <dbReference type="ARBA" id="ARBA00022695"/>
    </source>
</evidence>
<feature type="domain" description="Cytidyltransferase-like" evidence="10">
    <location>
        <begin position="5"/>
        <end position="134"/>
    </location>
</feature>
<feature type="binding site" evidence="9">
    <location>
        <begin position="124"/>
        <end position="130"/>
    </location>
    <ligand>
        <name>ATP</name>
        <dbReference type="ChEBI" id="CHEBI:30616"/>
    </ligand>
</feature>
<comment type="caution">
    <text evidence="11">The sequence shown here is derived from an EMBL/GenBank/DDBJ whole genome shotgun (WGS) entry which is preliminary data.</text>
</comment>
<sequence>MKLAVCPGSFDPITNGHLDIIQRASRLFDQVVVLVAYNPQKNNRAFTVSERLEMIDACIAGLDNVRSDSYPGLVADYLEEVGGCAIVKGLRAVSDFEYEFQQAMANKRLNPKADTVFLTTATENMFLSSSLVKQIAAFGGDIEEFVPACIAGRIRQRLCVPDLEPDCAAAPLEGDAQK</sequence>
<comment type="similarity">
    <text evidence="9">Belongs to the bacterial CoaD family.</text>
</comment>
<comment type="cofactor">
    <cofactor evidence="9">
        <name>Mg(2+)</name>
        <dbReference type="ChEBI" id="CHEBI:18420"/>
    </cofactor>
</comment>
<evidence type="ECO:0000259" key="10">
    <source>
        <dbReference type="Pfam" id="PF01467"/>
    </source>
</evidence>
<comment type="subunit">
    <text evidence="9">Homohexamer.</text>
</comment>
<dbReference type="NCBIfam" id="TIGR00125">
    <property type="entry name" value="cyt_tran_rel"/>
    <property type="match status" value="1"/>
</dbReference>
<dbReference type="InterPro" id="IPR001980">
    <property type="entry name" value="PPAT"/>
</dbReference>
<feature type="site" description="Transition state stabilizer" evidence="9">
    <location>
        <position position="17"/>
    </location>
</feature>
<evidence type="ECO:0000256" key="9">
    <source>
        <dbReference type="HAMAP-Rule" id="MF_00151"/>
    </source>
</evidence>
<keyword evidence="3 9" id="KW-0548">Nucleotidyltransferase</keyword>
<feature type="binding site" evidence="9">
    <location>
        <position position="99"/>
    </location>
    <ligand>
        <name>ATP</name>
        <dbReference type="ChEBI" id="CHEBI:30616"/>
    </ligand>
</feature>
<feature type="binding site" evidence="9">
    <location>
        <position position="88"/>
    </location>
    <ligand>
        <name>substrate</name>
    </ligand>
</feature>
<dbReference type="AlphaFoldDB" id="A0A9D1AL30"/>
<keyword evidence="1 9" id="KW-0963">Cytoplasm</keyword>
<keyword evidence="6 9" id="KW-0460">Magnesium</keyword>
<comment type="subcellular location">
    <subcellularLocation>
        <location evidence="9">Cytoplasm</location>
    </subcellularLocation>
</comment>
<accession>A0A9D1AL30</accession>
<evidence type="ECO:0000256" key="6">
    <source>
        <dbReference type="ARBA" id="ARBA00022842"/>
    </source>
</evidence>
<feature type="binding site" evidence="9">
    <location>
        <position position="41"/>
    </location>
    <ligand>
        <name>substrate</name>
    </ligand>
</feature>
<evidence type="ECO:0000256" key="7">
    <source>
        <dbReference type="ARBA" id="ARBA00022993"/>
    </source>
</evidence>
<evidence type="ECO:0000256" key="1">
    <source>
        <dbReference type="ARBA" id="ARBA00022490"/>
    </source>
</evidence>
<protein>
    <recommendedName>
        <fullName evidence="9">Phosphopantetheine adenylyltransferase</fullName>
        <ecNumber evidence="9">2.7.7.3</ecNumber>
    </recommendedName>
    <alternativeName>
        <fullName evidence="9">Dephospho-CoA pyrophosphorylase</fullName>
    </alternativeName>
    <alternativeName>
        <fullName evidence="9">Pantetheine-phosphate adenylyltransferase</fullName>
        <shortName evidence="9">PPAT</shortName>
    </alternativeName>
</protein>
<comment type="catalytic activity">
    <reaction evidence="8 9">
        <text>(R)-4'-phosphopantetheine + ATP + H(+) = 3'-dephospho-CoA + diphosphate</text>
        <dbReference type="Rhea" id="RHEA:19801"/>
        <dbReference type="ChEBI" id="CHEBI:15378"/>
        <dbReference type="ChEBI" id="CHEBI:30616"/>
        <dbReference type="ChEBI" id="CHEBI:33019"/>
        <dbReference type="ChEBI" id="CHEBI:57328"/>
        <dbReference type="ChEBI" id="CHEBI:61723"/>
        <dbReference type="EC" id="2.7.7.3"/>
    </reaction>
</comment>
<dbReference type="Gene3D" id="3.40.50.620">
    <property type="entry name" value="HUPs"/>
    <property type="match status" value="1"/>
</dbReference>
<evidence type="ECO:0000256" key="8">
    <source>
        <dbReference type="ARBA" id="ARBA00029346"/>
    </source>
</evidence>
<feature type="binding site" evidence="9">
    <location>
        <position position="9"/>
    </location>
    <ligand>
        <name>substrate</name>
    </ligand>
</feature>
<dbReference type="NCBIfam" id="TIGR01510">
    <property type="entry name" value="coaD_prev_kdtB"/>
    <property type="match status" value="1"/>
</dbReference>
<organism evidence="11 12">
    <name type="scientific">Candidatus Egerieicola pullicola</name>
    <dbReference type="NCBI Taxonomy" id="2840775"/>
    <lineage>
        <taxon>Bacteria</taxon>
        <taxon>Bacillati</taxon>
        <taxon>Bacillota</taxon>
        <taxon>Clostridia</taxon>
        <taxon>Eubacteriales</taxon>
        <taxon>Oscillospiraceae</taxon>
        <taxon>Oscillospiraceae incertae sedis</taxon>
        <taxon>Candidatus Egerieicola</taxon>
    </lineage>
</organism>
<dbReference type="PANTHER" id="PTHR21342">
    <property type="entry name" value="PHOSPHOPANTETHEINE ADENYLYLTRANSFERASE"/>
    <property type="match status" value="1"/>
</dbReference>
<feature type="binding site" evidence="9">
    <location>
        <begin position="9"/>
        <end position="10"/>
    </location>
    <ligand>
        <name>ATP</name>
        <dbReference type="ChEBI" id="CHEBI:30616"/>
    </ligand>
</feature>
<evidence type="ECO:0000313" key="12">
    <source>
        <dbReference type="Proteomes" id="UP000886749"/>
    </source>
</evidence>
<keyword evidence="4 9" id="KW-0547">Nucleotide-binding</keyword>